<dbReference type="GO" id="GO:0005524">
    <property type="term" value="F:ATP binding"/>
    <property type="evidence" value="ECO:0007669"/>
    <property type="project" value="UniProtKB-KW"/>
</dbReference>
<protein>
    <recommendedName>
        <fullName evidence="6">DNA mismatch repair proteins mutS family domain-containing protein</fullName>
    </recommendedName>
</protein>
<sequence length="99" mass="11057">MEIFSVLALSATLHVLGGIYTQRSASDSIQQGRGTFLEELSEASHIRHNCTPCLFLIIDELGRATSMHDGIAIAYATFHYLLEQKRCMILSLSHYPKNC</sequence>
<evidence type="ECO:0000313" key="8">
    <source>
        <dbReference type="Proteomes" id="UP001459277"/>
    </source>
</evidence>
<dbReference type="InterPro" id="IPR045076">
    <property type="entry name" value="MutS"/>
</dbReference>
<dbReference type="GO" id="GO:0030983">
    <property type="term" value="F:mismatched DNA binding"/>
    <property type="evidence" value="ECO:0007669"/>
    <property type="project" value="InterPro"/>
</dbReference>
<feature type="domain" description="DNA mismatch repair proteins mutS family" evidence="6">
    <location>
        <begin position="3"/>
        <end position="99"/>
    </location>
</feature>
<evidence type="ECO:0000259" key="6">
    <source>
        <dbReference type="SMART" id="SM00534"/>
    </source>
</evidence>
<evidence type="ECO:0000256" key="1">
    <source>
        <dbReference type="ARBA" id="ARBA00022741"/>
    </source>
</evidence>
<dbReference type="GO" id="GO:0006298">
    <property type="term" value="P:mismatch repair"/>
    <property type="evidence" value="ECO:0007669"/>
    <property type="project" value="InterPro"/>
</dbReference>
<evidence type="ECO:0000313" key="7">
    <source>
        <dbReference type="EMBL" id="KAK9994466.1"/>
    </source>
</evidence>
<evidence type="ECO:0000256" key="3">
    <source>
        <dbReference type="ARBA" id="ARBA00023125"/>
    </source>
</evidence>
<keyword evidence="8" id="KW-1185">Reference proteome</keyword>
<reference evidence="7 8" key="1">
    <citation type="submission" date="2024-01" db="EMBL/GenBank/DDBJ databases">
        <title>A telomere-to-telomere, gap-free genome of sweet tea (Lithocarpus litseifolius).</title>
        <authorList>
            <person name="Zhou J."/>
        </authorList>
    </citation>
    <scope>NUCLEOTIDE SEQUENCE [LARGE SCALE GENOMIC DNA]</scope>
    <source>
        <strain evidence="7">Zhou-2022a</strain>
        <tissue evidence="7">Leaf</tissue>
    </source>
</reference>
<dbReference type="InterPro" id="IPR000432">
    <property type="entry name" value="DNA_mismatch_repair_MutS_C"/>
</dbReference>
<dbReference type="SMART" id="SM00534">
    <property type="entry name" value="MUTSac"/>
    <property type="match status" value="1"/>
</dbReference>
<keyword evidence="1" id="KW-0547">Nucleotide-binding</keyword>
<keyword evidence="3" id="KW-0238">DNA-binding</keyword>
<feature type="signal peptide" evidence="5">
    <location>
        <begin position="1"/>
        <end position="18"/>
    </location>
</feature>
<keyword evidence="5" id="KW-0732">Signal</keyword>
<evidence type="ECO:0000256" key="2">
    <source>
        <dbReference type="ARBA" id="ARBA00022840"/>
    </source>
</evidence>
<dbReference type="Gene3D" id="3.40.50.300">
    <property type="entry name" value="P-loop containing nucleotide triphosphate hydrolases"/>
    <property type="match status" value="1"/>
</dbReference>
<dbReference type="PANTHER" id="PTHR11361:SF122">
    <property type="entry name" value="DNA MISMATCH REPAIR PROTEIN MSH3"/>
    <property type="match status" value="1"/>
</dbReference>
<dbReference type="PANTHER" id="PTHR11361">
    <property type="entry name" value="DNA MISMATCH REPAIR PROTEIN MUTS FAMILY MEMBER"/>
    <property type="match status" value="1"/>
</dbReference>
<organism evidence="7 8">
    <name type="scientific">Lithocarpus litseifolius</name>
    <dbReference type="NCBI Taxonomy" id="425828"/>
    <lineage>
        <taxon>Eukaryota</taxon>
        <taxon>Viridiplantae</taxon>
        <taxon>Streptophyta</taxon>
        <taxon>Embryophyta</taxon>
        <taxon>Tracheophyta</taxon>
        <taxon>Spermatophyta</taxon>
        <taxon>Magnoliopsida</taxon>
        <taxon>eudicotyledons</taxon>
        <taxon>Gunneridae</taxon>
        <taxon>Pentapetalae</taxon>
        <taxon>rosids</taxon>
        <taxon>fabids</taxon>
        <taxon>Fagales</taxon>
        <taxon>Fagaceae</taxon>
        <taxon>Lithocarpus</taxon>
    </lineage>
</organism>
<feature type="chain" id="PRO_5043407959" description="DNA mismatch repair proteins mutS family domain-containing protein" evidence="5">
    <location>
        <begin position="19"/>
        <end position="99"/>
    </location>
</feature>
<dbReference type="AlphaFoldDB" id="A0AAW2C9H1"/>
<dbReference type="InterPro" id="IPR027417">
    <property type="entry name" value="P-loop_NTPase"/>
</dbReference>
<dbReference type="Proteomes" id="UP001459277">
    <property type="component" value="Unassembled WGS sequence"/>
</dbReference>
<comment type="caution">
    <text evidence="7">The sequence shown here is derived from an EMBL/GenBank/DDBJ whole genome shotgun (WGS) entry which is preliminary data.</text>
</comment>
<keyword evidence="2" id="KW-0067">ATP-binding</keyword>
<dbReference type="EMBL" id="JAZDWU010000008">
    <property type="protein sequence ID" value="KAK9994466.1"/>
    <property type="molecule type" value="Genomic_DNA"/>
</dbReference>
<dbReference type="SUPFAM" id="SSF52540">
    <property type="entry name" value="P-loop containing nucleoside triphosphate hydrolases"/>
    <property type="match status" value="1"/>
</dbReference>
<keyword evidence="4" id="KW-0227">DNA damage</keyword>
<evidence type="ECO:0000256" key="4">
    <source>
        <dbReference type="ARBA" id="ARBA00023204"/>
    </source>
</evidence>
<proteinExistence type="predicted"/>
<dbReference type="Pfam" id="PF00488">
    <property type="entry name" value="MutS_V"/>
    <property type="match status" value="1"/>
</dbReference>
<accession>A0AAW2C9H1</accession>
<gene>
    <name evidence="7" type="ORF">SO802_024169</name>
</gene>
<name>A0AAW2C9H1_9ROSI</name>
<evidence type="ECO:0000256" key="5">
    <source>
        <dbReference type="SAM" id="SignalP"/>
    </source>
</evidence>
<dbReference type="GO" id="GO:0006312">
    <property type="term" value="P:mitotic recombination"/>
    <property type="evidence" value="ECO:0007669"/>
    <property type="project" value="TreeGrafter"/>
</dbReference>
<dbReference type="GO" id="GO:0005634">
    <property type="term" value="C:nucleus"/>
    <property type="evidence" value="ECO:0007669"/>
    <property type="project" value="TreeGrafter"/>
</dbReference>
<dbReference type="GO" id="GO:0140664">
    <property type="term" value="F:ATP-dependent DNA damage sensor activity"/>
    <property type="evidence" value="ECO:0007669"/>
    <property type="project" value="InterPro"/>
</dbReference>
<keyword evidence="4" id="KW-0234">DNA repair</keyword>